<keyword evidence="10" id="KW-0482">Metalloprotease</keyword>
<dbReference type="GO" id="GO:0004222">
    <property type="term" value="F:metalloendopeptidase activity"/>
    <property type="evidence" value="ECO:0007669"/>
    <property type="project" value="InterPro"/>
</dbReference>
<evidence type="ECO:0000256" key="1">
    <source>
        <dbReference type="ARBA" id="ARBA00001947"/>
    </source>
</evidence>
<feature type="signal peptide" evidence="13">
    <location>
        <begin position="1"/>
        <end position="19"/>
    </location>
</feature>
<dbReference type="GO" id="GO:0006508">
    <property type="term" value="P:proteolysis"/>
    <property type="evidence" value="ECO:0007669"/>
    <property type="project" value="UniProtKB-KW"/>
</dbReference>
<keyword evidence="9" id="KW-0862">Zinc</keyword>
<protein>
    <submittedName>
        <fullName evidence="16">Protease-associated PA</fullName>
    </submittedName>
</protein>
<feature type="domain" description="FTP" evidence="15">
    <location>
        <begin position="77"/>
        <end position="112"/>
    </location>
</feature>
<comment type="subcellular location">
    <subcellularLocation>
        <location evidence="2">Secreted</location>
    </subcellularLocation>
</comment>
<feature type="region of interest" description="Disordered" evidence="12">
    <location>
        <begin position="348"/>
        <end position="375"/>
    </location>
</feature>
<dbReference type="PANTHER" id="PTHR33478">
    <property type="entry name" value="EXTRACELLULAR METALLOPROTEINASE MEP"/>
    <property type="match status" value="1"/>
</dbReference>
<dbReference type="GO" id="GO:0008270">
    <property type="term" value="F:zinc ion binding"/>
    <property type="evidence" value="ECO:0007669"/>
    <property type="project" value="InterPro"/>
</dbReference>
<name>A0A3Q8I3H0_9BACT</name>
<dbReference type="InterPro" id="IPR001842">
    <property type="entry name" value="Peptidase_M36"/>
</dbReference>
<dbReference type="Pfam" id="PF02128">
    <property type="entry name" value="Peptidase_M36"/>
    <property type="match status" value="1"/>
</dbReference>
<accession>A0A3Q8I3H0</accession>
<evidence type="ECO:0000256" key="10">
    <source>
        <dbReference type="ARBA" id="ARBA00023049"/>
    </source>
</evidence>
<sequence>MRLRNAVIGLVTFSGVASAASVSGDEVAETRARVFQSERALTAPSRSGASAIAAGFMRSRGASEVTVGSLRGTEARNGDITHVRFEQYVGGLRVHGAYAKAAVNGQGELIHFIDGTAAAGPVVSARVSESDAVGIALRQLYPELRDTQPAEQSREGNTVSFAGGVFFHRNPTAERVAYAASNGALRTGFLVETWTAKSNQLVHTLVSGEGRVLSTESRTANDRYNVFTNDPGKTPQAIVTGAGTGNTQSPSGWLNTSGLTTRLIAGNNVRAYLDVDANNAPDTGGTAVTNGDFLAVADLTQAPTTSINRDVSVQNLFYLNNVIHDTLYRYGFNEAALNFQENNFGKGGAGSDSVDAEAQDGSGTDNANFSTPADGSNPRMQMYLWTGVGTHQVNVQLPSSIAGNYVAQGDGEFGPALTTTGVTGDIVLVNDGVGTTSDGCEASPAGSLTGKIALIDRGVCGFSVKVKNAQLAGAKGAIVANNAGDGVMTMGGADTTITIPSVFVGQTTGATLRSVTGVYGTIRKSLTAPLQRDSSVDSDVVFHEYGHGLTWRMIGSMSGPISGAIGEGMSDVLAVILNNNDRMGEYSASSDLGIRSAPYTNYPRTYGAVTGSGVHFDGEVYGAIGWQLWLNFQAAGVSKDTLLTYLVDGMNYTPAAPYYEHMRDGILQSVANAGNAHRCLVWNAFAKYGVGVGAKATLVRSKGATVPSVTESFVKPSDCP</sequence>
<keyword evidence="8" id="KW-0378">Hydrolase</keyword>
<dbReference type="SUPFAM" id="SSF55486">
    <property type="entry name" value="Metalloproteases ('zincins'), catalytic domain"/>
    <property type="match status" value="1"/>
</dbReference>
<dbReference type="Pfam" id="PF02225">
    <property type="entry name" value="PA"/>
    <property type="match status" value="1"/>
</dbReference>
<evidence type="ECO:0000256" key="6">
    <source>
        <dbReference type="ARBA" id="ARBA00022723"/>
    </source>
</evidence>
<evidence type="ECO:0000256" key="3">
    <source>
        <dbReference type="ARBA" id="ARBA00006006"/>
    </source>
</evidence>
<keyword evidence="5 16" id="KW-0645">Protease</keyword>
<evidence type="ECO:0000313" key="16">
    <source>
        <dbReference type="EMBL" id="AYM53636.1"/>
    </source>
</evidence>
<dbReference type="InterPro" id="IPR011096">
    <property type="entry name" value="FTP_domain"/>
</dbReference>
<dbReference type="CDD" id="cd04818">
    <property type="entry name" value="PA_subtilisin_1"/>
    <property type="match status" value="1"/>
</dbReference>
<evidence type="ECO:0000256" key="9">
    <source>
        <dbReference type="ARBA" id="ARBA00022833"/>
    </source>
</evidence>
<comment type="cofactor">
    <cofactor evidence="1">
        <name>Zn(2+)</name>
        <dbReference type="ChEBI" id="CHEBI:29105"/>
    </cofactor>
</comment>
<evidence type="ECO:0000256" key="4">
    <source>
        <dbReference type="ARBA" id="ARBA00022525"/>
    </source>
</evidence>
<evidence type="ECO:0000256" key="13">
    <source>
        <dbReference type="SAM" id="SignalP"/>
    </source>
</evidence>
<feature type="compositionally biased region" description="Polar residues" evidence="12">
    <location>
        <begin position="361"/>
        <end position="374"/>
    </location>
</feature>
<evidence type="ECO:0000256" key="2">
    <source>
        <dbReference type="ARBA" id="ARBA00004613"/>
    </source>
</evidence>
<dbReference type="InterPro" id="IPR046450">
    <property type="entry name" value="PA_dom_sf"/>
</dbReference>
<dbReference type="InterPro" id="IPR050371">
    <property type="entry name" value="Fungal_virulence_M36"/>
</dbReference>
<dbReference type="Gene3D" id="3.50.30.30">
    <property type="match status" value="1"/>
</dbReference>
<dbReference type="Gene3D" id="1.10.390.10">
    <property type="entry name" value="Neutral Protease Domain 2"/>
    <property type="match status" value="1"/>
</dbReference>
<dbReference type="SUPFAM" id="SSF52025">
    <property type="entry name" value="PA domain"/>
    <property type="match status" value="1"/>
</dbReference>
<dbReference type="EMBL" id="MH908907">
    <property type="protein sequence ID" value="AYM53636.1"/>
    <property type="molecule type" value="Genomic_DNA"/>
</dbReference>
<keyword evidence="11" id="KW-0865">Zymogen</keyword>
<keyword evidence="7 13" id="KW-0732">Signal</keyword>
<evidence type="ECO:0000259" key="15">
    <source>
        <dbReference type="Pfam" id="PF07504"/>
    </source>
</evidence>
<feature type="chain" id="PRO_5018579837" evidence="13">
    <location>
        <begin position="20"/>
        <end position="720"/>
    </location>
</feature>
<keyword evidence="6" id="KW-0479">Metal-binding</keyword>
<dbReference type="InterPro" id="IPR027268">
    <property type="entry name" value="Peptidase_M4/M1_CTD_sf"/>
</dbReference>
<dbReference type="InterPro" id="IPR003137">
    <property type="entry name" value="PA_domain"/>
</dbReference>
<dbReference type="PANTHER" id="PTHR33478:SF1">
    <property type="entry name" value="EXTRACELLULAR METALLOPROTEINASE MEP"/>
    <property type="match status" value="1"/>
</dbReference>
<dbReference type="Gene3D" id="3.10.170.10">
    <property type="match status" value="1"/>
</dbReference>
<comment type="similarity">
    <text evidence="3">Belongs to the peptidase M36 family.</text>
</comment>
<evidence type="ECO:0000256" key="11">
    <source>
        <dbReference type="ARBA" id="ARBA00023145"/>
    </source>
</evidence>
<evidence type="ECO:0000256" key="8">
    <source>
        <dbReference type="ARBA" id="ARBA00022801"/>
    </source>
</evidence>
<evidence type="ECO:0000259" key="14">
    <source>
        <dbReference type="Pfam" id="PF02225"/>
    </source>
</evidence>
<evidence type="ECO:0000256" key="7">
    <source>
        <dbReference type="ARBA" id="ARBA00022729"/>
    </source>
</evidence>
<proteinExistence type="inferred from homology"/>
<evidence type="ECO:0000256" key="5">
    <source>
        <dbReference type="ARBA" id="ARBA00022670"/>
    </source>
</evidence>
<evidence type="ECO:0000256" key="12">
    <source>
        <dbReference type="SAM" id="MobiDB-lite"/>
    </source>
</evidence>
<organism evidence="16">
    <name type="scientific">Archangium violaceum</name>
    <dbReference type="NCBI Taxonomy" id="83451"/>
    <lineage>
        <taxon>Bacteria</taxon>
        <taxon>Pseudomonadati</taxon>
        <taxon>Myxococcota</taxon>
        <taxon>Myxococcia</taxon>
        <taxon>Myxococcales</taxon>
        <taxon>Cystobacterineae</taxon>
        <taxon>Archangiaceae</taxon>
        <taxon>Archangium</taxon>
    </lineage>
</organism>
<keyword evidence="4" id="KW-0964">Secreted</keyword>
<dbReference type="Pfam" id="PF07504">
    <property type="entry name" value="FTP"/>
    <property type="match status" value="1"/>
</dbReference>
<feature type="domain" description="PA" evidence="14">
    <location>
        <begin position="422"/>
        <end position="512"/>
    </location>
</feature>
<dbReference type="AlphaFoldDB" id="A0A3Q8I3H0"/>
<reference evidence="16" key="1">
    <citation type="journal article" date="2018" name="J. Ind. Microbiol. Biotechnol.">
        <title>Genome mining reveals uncommon alkylpyrones as type III PKS products from myxobacteria.</title>
        <authorList>
            <person name="Hug J.J."/>
            <person name="Panter F."/>
            <person name="Krug D."/>
            <person name="Muller R."/>
        </authorList>
    </citation>
    <scope>NUCLEOTIDE SEQUENCE</scope>
    <source>
        <strain evidence="16">MCy8337</strain>
    </source>
</reference>
<dbReference type="GO" id="GO:0005615">
    <property type="term" value="C:extracellular space"/>
    <property type="evidence" value="ECO:0007669"/>
    <property type="project" value="InterPro"/>
</dbReference>